<name>A0A5B6UIV3_9ROSI</name>
<sequence>MSQKKKTDLPGCKNFDYEIDSRNVNYRIWILCIKTVFSLSQPKLTPIGSNRRCQQCLVLKVWSAPNSEVFIKSPDFK</sequence>
<dbReference type="OrthoDB" id="194139at2759"/>
<dbReference type="Proteomes" id="UP000325315">
    <property type="component" value="Unassembled WGS sequence"/>
</dbReference>
<accession>A0A5B6UIV3</accession>
<protein>
    <submittedName>
        <fullName evidence="1">COP9 signalosome complex subunit 2</fullName>
    </submittedName>
</protein>
<keyword evidence="2" id="KW-1185">Reference proteome</keyword>
<gene>
    <name evidence="1" type="primary">csn2</name>
    <name evidence="1" type="ORF">EPI10_012443</name>
</gene>
<comment type="caution">
    <text evidence="1">The sequence shown here is derived from an EMBL/GenBank/DDBJ whole genome shotgun (WGS) entry which is preliminary data.</text>
</comment>
<dbReference type="AlphaFoldDB" id="A0A5B6UIV3"/>
<evidence type="ECO:0000313" key="2">
    <source>
        <dbReference type="Proteomes" id="UP000325315"/>
    </source>
</evidence>
<dbReference type="EMBL" id="SMMG02000010">
    <property type="protein sequence ID" value="KAA3457749.1"/>
    <property type="molecule type" value="Genomic_DNA"/>
</dbReference>
<evidence type="ECO:0000313" key="1">
    <source>
        <dbReference type="EMBL" id="KAA3457749.1"/>
    </source>
</evidence>
<organism evidence="1 2">
    <name type="scientific">Gossypium australe</name>
    <dbReference type="NCBI Taxonomy" id="47621"/>
    <lineage>
        <taxon>Eukaryota</taxon>
        <taxon>Viridiplantae</taxon>
        <taxon>Streptophyta</taxon>
        <taxon>Embryophyta</taxon>
        <taxon>Tracheophyta</taxon>
        <taxon>Spermatophyta</taxon>
        <taxon>Magnoliopsida</taxon>
        <taxon>eudicotyledons</taxon>
        <taxon>Gunneridae</taxon>
        <taxon>Pentapetalae</taxon>
        <taxon>rosids</taxon>
        <taxon>malvids</taxon>
        <taxon>Malvales</taxon>
        <taxon>Malvaceae</taxon>
        <taxon>Malvoideae</taxon>
        <taxon>Gossypium</taxon>
    </lineage>
</organism>
<reference evidence="1" key="1">
    <citation type="submission" date="2019-08" db="EMBL/GenBank/DDBJ databases">
        <authorList>
            <person name="Liu F."/>
        </authorList>
    </citation>
    <scope>NUCLEOTIDE SEQUENCE [LARGE SCALE GENOMIC DNA]</scope>
    <source>
        <strain evidence="1">PA1801</strain>
        <tissue evidence="1">Leaf</tissue>
    </source>
</reference>
<proteinExistence type="predicted"/>